<dbReference type="Proteomes" id="UP000235162">
    <property type="component" value="Unassembled WGS sequence"/>
</dbReference>
<dbReference type="InterPro" id="IPR004360">
    <property type="entry name" value="Glyas_Fos-R_dOase_dom"/>
</dbReference>
<proteinExistence type="predicted"/>
<evidence type="ECO:0000313" key="3">
    <source>
        <dbReference type="Proteomes" id="UP000235162"/>
    </source>
</evidence>
<dbReference type="SUPFAM" id="SSF54593">
    <property type="entry name" value="Glyoxalase/Bleomycin resistance protein/Dihydroxybiphenyl dioxygenase"/>
    <property type="match status" value="1"/>
</dbReference>
<reference evidence="2 3" key="1">
    <citation type="submission" date="2018-01" db="EMBL/GenBank/DDBJ databases">
        <title>The draft genome sequence of Halioglobus japonicus S1-36.</title>
        <authorList>
            <person name="Du Z.-J."/>
            <person name="Shi M.-J."/>
        </authorList>
    </citation>
    <scope>NUCLEOTIDE SEQUENCE [LARGE SCALE GENOMIC DNA]</scope>
    <source>
        <strain evidence="2 3">S1-36</strain>
    </source>
</reference>
<dbReference type="InterPro" id="IPR029068">
    <property type="entry name" value="Glyas_Bleomycin-R_OHBP_Dase"/>
</dbReference>
<keyword evidence="3" id="KW-1185">Reference proteome</keyword>
<comment type="caution">
    <text evidence="2">The sequence shown here is derived from an EMBL/GenBank/DDBJ whole genome shotgun (WGS) entry which is preliminary data.</text>
</comment>
<dbReference type="PROSITE" id="PS51819">
    <property type="entry name" value="VOC"/>
    <property type="match status" value="1"/>
</dbReference>
<dbReference type="PANTHER" id="PTHR36113:SF1">
    <property type="entry name" value="GLYOXALASE_BLEOMYCIN RESISTANCE PROTEIN_DIOXYGENASE"/>
    <property type="match status" value="1"/>
</dbReference>
<dbReference type="InterPro" id="IPR037523">
    <property type="entry name" value="VOC_core"/>
</dbReference>
<name>A0AAP8MDK0_9GAMM</name>
<evidence type="ECO:0000313" key="2">
    <source>
        <dbReference type="EMBL" id="PLW85806.1"/>
    </source>
</evidence>
<dbReference type="InterPro" id="IPR051332">
    <property type="entry name" value="Fosfomycin_Res_Enzymes"/>
</dbReference>
<dbReference type="EMBL" id="PKUR01000003">
    <property type="protein sequence ID" value="PLW85806.1"/>
    <property type="molecule type" value="Genomic_DNA"/>
</dbReference>
<dbReference type="PANTHER" id="PTHR36113">
    <property type="entry name" value="LYASE, PUTATIVE-RELATED-RELATED"/>
    <property type="match status" value="1"/>
</dbReference>
<dbReference type="RefSeq" id="WP_066055532.1">
    <property type="nucleotide sequence ID" value="NZ_BMYL01000003.1"/>
</dbReference>
<dbReference type="AlphaFoldDB" id="A0AAP8MDK0"/>
<accession>A0AAP8MDK0</accession>
<evidence type="ECO:0000259" key="1">
    <source>
        <dbReference type="PROSITE" id="PS51819"/>
    </source>
</evidence>
<dbReference type="KEGG" id="hja:BST95_05950"/>
<dbReference type="Pfam" id="PF00903">
    <property type="entry name" value="Glyoxalase"/>
    <property type="match status" value="1"/>
</dbReference>
<feature type="domain" description="VOC" evidence="1">
    <location>
        <begin position="2"/>
        <end position="121"/>
    </location>
</feature>
<sequence length="121" mass="13433">MRIEHANITVSNVNASVAFYQKLFGARIRWEGTNSSGNRAAHVGLDDTYLSLFEADASGRAPAGYGEVGFNHLGFEVDSLDEFRARLGDLGVEPNEVEPYEPGQRLYFFDPDGNEVELVQY</sequence>
<gene>
    <name evidence="2" type="ORF">C0029_14500</name>
</gene>
<dbReference type="Gene3D" id="3.10.180.10">
    <property type="entry name" value="2,3-Dihydroxybiphenyl 1,2-Dioxygenase, domain 1"/>
    <property type="match status" value="1"/>
</dbReference>
<protein>
    <submittedName>
        <fullName evidence="2">VOC family protein</fullName>
    </submittedName>
</protein>
<organism evidence="2 3">
    <name type="scientific">Halioglobus japonicus</name>
    <dbReference type="NCBI Taxonomy" id="930805"/>
    <lineage>
        <taxon>Bacteria</taxon>
        <taxon>Pseudomonadati</taxon>
        <taxon>Pseudomonadota</taxon>
        <taxon>Gammaproteobacteria</taxon>
        <taxon>Cellvibrionales</taxon>
        <taxon>Halieaceae</taxon>
        <taxon>Halioglobus</taxon>
    </lineage>
</organism>